<keyword evidence="4" id="KW-0175">Coiled coil</keyword>
<dbReference type="AlphaFoldDB" id="A0AAV2Q1V6"/>
<sequence length="342" mass="39258">MSSRFALLDIDVDLDDRIGKKKQNDKSKKDENSKKNQNKPNNKKKKGESKDDSLHSLAFGGKNNKGKKKGEVACKSPDNKERVTSPQPDPVKVNGATKSVDDDWKRRDDEFCQDENERVLREALMLSKLDFEEKKDFYADKKKEQDEESKRGGKVKKKKAGPVTMSLGEFNTLLTKKESSPAADIPGPPQEISQDDETFFDDIEEATKKTIEREQRRENYRATAGQFSQEVRATQYEAEIEKRDFEIQALRLEVDSLKEDLKLVKNRNKKLCEVICSAEMKAKAELVVEIDKMTKVRDELTNEVMKLSQELEQERSKVHQLTQESRKSHGKKKHNSDSSTKD</sequence>
<reference evidence="6 7" key="1">
    <citation type="submission" date="2024-05" db="EMBL/GenBank/DDBJ databases">
        <authorList>
            <person name="Wallberg A."/>
        </authorList>
    </citation>
    <scope>NUCLEOTIDE SEQUENCE [LARGE SCALE GENOMIC DNA]</scope>
</reference>
<evidence type="ECO:0000313" key="6">
    <source>
        <dbReference type="EMBL" id="CAL4067280.1"/>
    </source>
</evidence>
<comment type="similarity">
    <text evidence="2">Belongs to the GKAP1 family.</text>
</comment>
<dbReference type="GO" id="GO:0005794">
    <property type="term" value="C:Golgi apparatus"/>
    <property type="evidence" value="ECO:0007669"/>
    <property type="project" value="UniProtKB-SubCell"/>
</dbReference>
<evidence type="ECO:0000256" key="3">
    <source>
        <dbReference type="ARBA" id="ARBA00023034"/>
    </source>
</evidence>
<feature type="region of interest" description="Disordered" evidence="5">
    <location>
        <begin position="311"/>
        <end position="342"/>
    </location>
</feature>
<comment type="caution">
    <text evidence="6">The sequence shown here is derived from an EMBL/GenBank/DDBJ whole genome shotgun (WGS) entry which is preliminary data.</text>
</comment>
<accession>A0AAV2Q1V6</accession>
<feature type="compositionally biased region" description="Basic and acidic residues" evidence="5">
    <location>
        <begin position="135"/>
        <end position="151"/>
    </location>
</feature>
<feature type="region of interest" description="Disordered" evidence="5">
    <location>
        <begin position="1"/>
        <end position="106"/>
    </location>
</feature>
<feature type="compositionally biased region" description="Basic and acidic residues" evidence="5">
    <location>
        <begin position="69"/>
        <end position="83"/>
    </location>
</feature>
<dbReference type="PANTHER" id="PTHR14899">
    <property type="entry name" value="G KINASE ANCHORING PROTEIN 1"/>
    <property type="match status" value="1"/>
</dbReference>
<organism evidence="6 7">
    <name type="scientific">Meganyctiphanes norvegica</name>
    <name type="common">Northern krill</name>
    <name type="synonym">Thysanopoda norvegica</name>
    <dbReference type="NCBI Taxonomy" id="48144"/>
    <lineage>
        <taxon>Eukaryota</taxon>
        <taxon>Metazoa</taxon>
        <taxon>Ecdysozoa</taxon>
        <taxon>Arthropoda</taxon>
        <taxon>Crustacea</taxon>
        <taxon>Multicrustacea</taxon>
        <taxon>Malacostraca</taxon>
        <taxon>Eumalacostraca</taxon>
        <taxon>Eucarida</taxon>
        <taxon>Euphausiacea</taxon>
        <taxon>Euphausiidae</taxon>
        <taxon>Meganyctiphanes</taxon>
    </lineage>
</organism>
<feature type="region of interest" description="Disordered" evidence="5">
    <location>
        <begin position="135"/>
        <end position="162"/>
    </location>
</feature>
<gene>
    <name evidence="6" type="ORF">MNOR_LOCUS6356</name>
</gene>
<name>A0AAV2Q1V6_MEGNR</name>
<dbReference type="EMBL" id="CAXKWB010002611">
    <property type="protein sequence ID" value="CAL4067280.1"/>
    <property type="molecule type" value="Genomic_DNA"/>
</dbReference>
<dbReference type="GO" id="GO:0007165">
    <property type="term" value="P:signal transduction"/>
    <property type="evidence" value="ECO:0007669"/>
    <property type="project" value="InterPro"/>
</dbReference>
<feature type="region of interest" description="Disordered" evidence="5">
    <location>
        <begin position="174"/>
        <end position="198"/>
    </location>
</feature>
<protein>
    <recommendedName>
        <fullName evidence="8">G kinase-anchoring protein 1</fullName>
    </recommendedName>
</protein>
<feature type="compositionally biased region" description="Basic and acidic residues" evidence="5">
    <location>
        <begin position="15"/>
        <end position="34"/>
    </location>
</feature>
<evidence type="ECO:0008006" key="8">
    <source>
        <dbReference type="Google" id="ProtNLM"/>
    </source>
</evidence>
<dbReference type="PRINTS" id="PR02083">
    <property type="entry name" value="GKINASEAP1"/>
</dbReference>
<proteinExistence type="inferred from homology"/>
<evidence type="ECO:0000256" key="1">
    <source>
        <dbReference type="ARBA" id="ARBA00004555"/>
    </source>
</evidence>
<keyword evidence="7" id="KW-1185">Reference proteome</keyword>
<dbReference type="InterPro" id="IPR026109">
    <property type="entry name" value="GKAP1"/>
</dbReference>
<evidence type="ECO:0000313" key="7">
    <source>
        <dbReference type="Proteomes" id="UP001497623"/>
    </source>
</evidence>
<dbReference type="PANTHER" id="PTHR14899:SF0">
    <property type="entry name" value="G KINASE-ANCHORING PROTEIN 1"/>
    <property type="match status" value="1"/>
</dbReference>
<comment type="subcellular location">
    <subcellularLocation>
        <location evidence="1">Golgi apparatus</location>
    </subcellularLocation>
</comment>
<evidence type="ECO:0000256" key="5">
    <source>
        <dbReference type="SAM" id="MobiDB-lite"/>
    </source>
</evidence>
<evidence type="ECO:0000256" key="4">
    <source>
        <dbReference type="ARBA" id="ARBA00023054"/>
    </source>
</evidence>
<evidence type="ECO:0000256" key="2">
    <source>
        <dbReference type="ARBA" id="ARBA00006662"/>
    </source>
</evidence>
<dbReference type="Proteomes" id="UP001497623">
    <property type="component" value="Unassembled WGS sequence"/>
</dbReference>
<keyword evidence="3" id="KW-0333">Golgi apparatus</keyword>